<sequence length="438" mass="44440">MGVSTHRAALAALRTTTGRRIAGAVAAIAVTTTGVAAVAATEQSATAKPRIVVPPVAVQQAGGVKSLPALPALPALALPDPNSSIPPESLPGPSEPQTWGMSSVAGGIPAQALAAYQAAQQLLAQADPGCKIDWALLAGIGKVESDHGRWGRNLLDAAGNATPGIYGIPLNGNGVARITDTDGGRFDRDVVFDRAVGPMQFIPGTWKSVGQDGNGDGKRDPQNMADAATSAGVYLCSGPGDLTNANDLTKAVLRYNNSMDYVRKVTSIAASYRAGHSVLPATALPPGYADRSPYLPPAPSASPTPTSSASSKPTPSKTTRPTTAPKPGSTSKPTSAPEPEPEDTTAPPAPAPKPTVAPKLPVPVPKVTATPLPSTTVAVDPDPFSPGDTVKITAGEYLGLSAKVLKVDTAANTVTVEVNVLGLLKPSVVLPYSSVKLV</sequence>
<keyword evidence="2" id="KW-0812">Transmembrane</keyword>
<dbReference type="Gene3D" id="2.30.30.30">
    <property type="match status" value="1"/>
</dbReference>
<dbReference type="SUPFAM" id="SSF53955">
    <property type="entry name" value="Lysozyme-like"/>
    <property type="match status" value="1"/>
</dbReference>
<feature type="region of interest" description="Disordered" evidence="1">
    <location>
        <begin position="290"/>
        <end position="363"/>
    </location>
</feature>
<dbReference type="InterPro" id="IPR023346">
    <property type="entry name" value="Lysozyme-like_dom_sf"/>
</dbReference>
<evidence type="ECO:0000256" key="2">
    <source>
        <dbReference type="SAM" id="Phobius"/>
    </source>
</evidence>
<dbReference type="PANTHER" id="PTHR30163:SF8">
    <property type="entry name" value="LYTIC MUREIN TRANSGLYCOSYLASE"/>
    <property type="match status" value="1"/>
</dbReference>
<evidence type="ECO:0000313" key="5">
    <source>
        <dbReference type="Proteomes" id="UP000237822"/>
    </source>
</evidence>
<dbReference type="CDD" id="cd13399">
    <property type="entry name" value="Slt35-like"/>
    <property type="match status" value="1"/>
</dbReference>
<dbReference type="InterPro" id="IPR031304">
    <property type="entry name" value="SLT_2"/>
</dbReference>
<accession>A0A2T0U6D3</accession>
<dbReference type="GO" id="GO:0009253">
    <property type="term" value="P:peptidoglycan catabolic process"/>
    <property type="evidence" value="ECO:0007669"/>
    <property type="project" value="TreeGrafter"/>
</dbReference>
<organism evidence="4 5">
    <name type="scientific">Knoellia remsis</name>
    <dbReference type="NCBI Taxonomy" id="407159"/>
    <lineage>
        <taxon>Bacteria</taxon>
        <taxon>Bacillati</taxon>
        <taxon>Actinomycetota</taxon>
        <taxon>Actinomycetes</taxon>
        <taxon>Micrococcales</taxon>
        <taxon>Intrasporangiaceae</taxon>
        <taxon>Knoellia</taxon>
    </lineage>
</organism>
<dbReference type="AlphaFoldDB" id="A0A2T0U6D3"/>
<dbReference type="Proteomes" id="UP000237822">
    <property type="component" value="Unassembled WGS sequence"/>
</dbReference>
<dbReference type="EMBL" id="PVTI01000027">
    <property type="protein sequence ID" value="PRY53471.1"/>
    <property type="molecule type" value="Genomic_DNA"/>
</dbReference>
<dbReference type="SMART" id="SM00739">
    <property type="entry name" value="KOW"/>
    <property type="match status" value="1"/>
</dbReference>
<name>A0A2T0U6D3_9MICO</name>
<keyword evidence="2" id="KW-1133">Transmembrane helix</keyword>
<feature type="transmembrane region" description="Helical" evidence="2">
    <location>
        <begin position="21"/>
        <end position="40"/>
    </location>
</feature>
<feature type="compositionally biased region" description="Low complexity" evidence="1">
    <location>
        <begin position="303"/>
        <end position="337"/>
    </location>
</feature>
<dbReference type="InterPro" id="IPR043426">
    <property type="entry name" value="MltB-like"/>
</dbReference>
<evidence type="ECO:0000259" key="3">
    <source>
        <dbReference type="SMART" id="SM00739"/>
    </source>
</evidence>
<feature type="domain" description="KOW" evidence="3">
    <location>
        <begin position="383"/>
        <end position="410"/>
    </location>
</feature>
<dbReference type="Pfam" id="PF00467">
    <property type="entry name" value="KOW"/>
    <property type="match status" value="1"/>
</dbReference>
<evidence type="ECO:0000313" key="4">
    <source>
        <dbReference type="EMBL" id="PRY53471.1"/>
    </source>
</evidence>
<evidence type="ECO:0000256" key="1">
    <source>
        <dbReference type="SAM" id="MobiDB-lite"/>
    </source>
</evidence>
<dbReference type="Gene3D" id="1.10.530.10">
    <property type="match status" value="1"/>
</dbReference>
<dbReference type="InterPro" id="IPR008991">
    <property type="entry name" value="Translation_prot_SH3-like_sf"/>
</dbReference>
<dbReference type="PANTHER" id="PTHR30163">
    <property type="entry name" value="MEMBRANE-BOUND LYTIC MUREIN TRANSGLYCOSYLASE B"/>
    <property type="match status" value="1"/>
</dbReference>
<keyword evidence="5" id="KW-1185">Reference proteome</keyword>
<dbReference type="Pfam" id="PF13406">
    <property type="entry name" value="SLT_2"/>
    <property type="match status" value="1"/>
</dbReference>
<gene>
    <name evidence="4" type="ORF">BCF74_12714</name>
</gene>
<feature type="compositionally biased region" description="Pro residues" evidence="1">
    <location>
        <begin position="347"/>
        <end position="363"/>
    </location>
</feature>
<dbReference type="InterPro" id="IPR005824">
    <property type="entry name" value="KOW"/>
</dbReference>
<keyword evidence="2" id="KW-0472">Membrane</keyword>
<dbReference type="OrthoDB" id="9796191at2"/>
<comment type="caution">
    <text evidence="4">The sequence shown here is derived from an EMBL/GenBank/DDBJ whole genome shotgun (WGS) entry which is preliminary data.</text>
</comment>
<dbReference type="InterPro" id="IPR014722">
    <property type="entry name" value="Rib_uL2_dom2"/>
</dbReference>
<dbReference type="RefSeq" id="WP_106298614.1">
    <property type="nucleotide sequence ID" value="NZ_PVTI01000027.1"/>
</dbReference>
<protein>
    <submittedName>
        <fullName evidence="4">Membrane-bound lytic murein transglycosylase B</fullName>
    </submittedName>
</protein>
<proteinExistence type="predicted"/>
<dbReference type="GO" id="GO:0008933">
    <property type="term" value="F:peptidoglycan lytic transglycosylase activity"/>
    <property type="evidence" value="ECO:0007669"/>
    <property type="project" value="TreeGrafter"/>
</dbReference>
<reference evidence="4 5" key="1">
    <citation type="submission" date="2018-03" db="EMBL/GenBank/DDBJ databases">
        <title>Genomic Encyclopedia of Archaeal and Bacterial Type Strains, Phase II (KMG-II): from individual species to whole genera.</title>
        <authorList>
            <person name="Goeker M."/>
        </authorList>
    </citation>
    <scope>NUCLEOTIDE SEQUENCE [LARGE SCALE GENOMIC DNA]</scope>
    <source>
        <strain evidence="4 5">ATCC BAA-1496</strain>
    </source>
</reference>
<dbReference type="SUPFAM" id="SSF50104">
    <property type="entry name" value="Translation proteins SH3-like domain"/>
    <property type="match status" value="1"/>
</dbReference>
<dbReference type="CDD" id="cd06091">
    <property type="entry name" value="KOW_NusG"/>
    <property type="match status" value="1"/>
</dbReference>